<name>A0A7C3PHX7_9CYAN</name>
<accession>A0A7C3PHX7</accession>
<dbReference type="AlphaFoldDB" id="A0A7C3PHX7"/>
<evidence type="ECO:0008006" key="2">
    <source>
        <dbReference type="Google" id="ProtNLM"/>
    </source>
</evidence>
<sequence length="59" mass="6572">MNTSDQWFIVKQANGHCVIVPHPPDQEDASREQWGPFASEAEAIARRVGLIRAGKCQPQ</sequence>
<evidence type="ECO:0000313" key="1">
    <source>
        <dbReference type="EMBL" id="HFN00395.1"/>
    </source>
</evidence>
<dbReference type="EMBL" id="DSRU01000321">
    <property type="protein sequence ID" value="HFN00395.1"/>
    <property type="molecule type" value="Genomic_DNA"/>
</dbReference>
<proteinExistence type="predicted"/>
<reference evidence="1" key="1">
    <citation type="journal article" date="2020" name="mSystems">
        <title>Genome- and Community-Level Interaction Insights into Carbon Utilization and Element Cycling Functions of Hydrothermarchaeota in Hydrothermal Sediment.</title>
        <authorList>
            <person name="Zhou Z."/>
            <person name="Liu Y."/>
            <person name="Xu W."/>
            <person name="Pan J."/>
            <person name="Luo Z.H."/>
            <person name="Li M."/>
        </authorList>
    </citation>
    <scope>NUCLEOTIDE SEQUENCE [LARGE SCALE GENOMIC DNA]</scope>
    <source>
        <strain evidence="1">SpSt-418</strain>
    </source>
</reference>
<comment type="caution">
    <text evidence="1">The sequence shown here is derived from an EMBL/GenBank/DDBJ whole genome shotgun (WGS) entry which is preliminary data.</text>
</comment>
<gene>
    <name evidence="1" type="ORF">ENR64_22140</name>
</gene>
<organism evidence="1">
    <name type="scientific">Oscillatoriales cyanobacterium SpSt-418</name>
    <dbReference type="NCBI Taxonomy" id="2282169"/>
    <lineage>
        <taxon>Bacteria</taxon>
        <taxon>Bacillati</taxon>
        <taxon>Cyanobacteriota</taxon>
        <taxon>Cyanophyceae</taxon>
        <taxon>Oscillatoriophycideae</taxon>
        <taxon>Oscillatoriales</taxon>
    </lineage>
</organism>
<protein>
    <recommendedName>
        <fullName evidence="2">DDE transposase family protein</fullName>
    </recommendedName>
</protein>